<sequence>MTSTPPETVAEPTDEIANDRPWEALVEKIDADDNAGAAELLAELSVEDQRLAMAHLPTDSQAKLIETLPPEAAAEVLEALPEVQAVEVLELLPSESAADIIEMLPGSIGSDFLREMDEEDSEAVLAELDDPDEADKLRTRADYEWDTAGGLMRARLASFQETATVGDVLAELGENAETYADMDVQYVYVTGDQGILRGVLRLRDLVLTPRPTPVSRVMIADPISVHVGDNFESLRKLFDEKNYIGLPVVEDGGVLVGVITRQAVREATSEHRTEDYLHAQGILGGEELRSMPMAARCGRRLAWLGPNIVLNLVAASVIAMYEDTLQAVIALAVFLPIVSDMSGCSGNQAVAVSIRELTLGVIRPTEFLRIVWKEGILGIVNGFVLGLLLGTIAALWKGNVYLGLVVGGALCLNTILSVLLGGMVPLFLKRLKVDPALASGPILTTCTDMCGFFLVLNLASVVLAKLV</sequence>
<dbReference type="Gene3D" id="1.25.60.10">
    <property type="entry name" value="MgtE N-terminal domain-like"/>
    <property type="match status" value="1"/>
</dbReference>
<keyword evidence="4 9" id="KW-0812">Transmembrane</keyword>
<comment type="caution">
    <text evidence="9">Lacks conserved residue(s) required for the propagation of feature annotation.</text>
</comment>
<dbReference type="InterPro" id="IPR036739">
    <property type="entry name" value="SLC41_membr_dom_sf"/>
</dbReference>
<evidence type="ECO:0000256" key="6">
    <source>
        <dbReference type="ARBA" id="ARBA00022989"/>
    </source>
</evidence>
<keyword evidence="3 9" id="KW-0813">Transport</keyword>
<evidence type="ECO:0000313" key="12">
    <source>
        <dbReference type="EMBL" id="BCX46837.1"/>
    </source>
</evidence>
<keyword evidence="7 9" id="KW-0472">Membrane</keyword>
<keyword evidence="9" id="KW-1003">Cell membrane</keyword>
<protein>
    <recommendedName>
        <fullName evidence="9">Magnesium transporter MgtE</fullName>
    </recommendedName>
</protein>
<dbReference type="InterPro" id="IPR046342">
    <property type="entry name" value="CBS_dom_sf"/>
</dbReference>
<comment type="similarity">
    <text evidence="2 9">Belongs to the SLC41A transporter family.</text>
</comment>
<accession>A0ABN6H2K4</accession>
<evidence type="ECO:0000256" key="4">
    <source>
        <dbReference type="ARBA" id="ARBA00022692"/>
    </source>
</evidence>
<dbReference type="InterPro" id="IPR006668">
    <property type="entry name" value="Mg_transptr_MgtE_intracell_dom"/>
</dbReference>
<comment type="function">
    <text evidence="9">Acts as a magnesium transporter.</text>
</comment>
<evidence type="ECO:0000256" key="7">
    <source>
        <dbReference type="ARBA" id="ARBA00023136"/>
    </source>
</evidence>
<evidence type="ECO:0000256" key="8">
    <source>
        <dbReference type="PROSITE-ProRule" id="PRU00703"/>
    </source>
</evidence>
<feature type="transmembrane region" description="Helical" evidence="9">
    <location>
        <begin position="375"/>
        <end position="396"/>
    </location>
</feature>
<evidence type="ECO:0000256" key="5">
    <source>
        <dbReference type="ARBA" id="ARBA00022842"/>
    </source>
</evidence>
<dbReference type="PANTHER" id="PTHR41394:SF5">
    <property type="entry name" value="SLC41A_MGTE INTEGRAL MEMBRANE DOMAIN-CONTAINING PROTEIN"/>
    <property type="match status" value="1"/>
</dbReference>
<dbReference type="SMART" id="SM00924">
    <property type="entry name" value="MgtE_N"/>
    <property type="match status" value="1"/>
</dbReference>
<keyword evidence="9" id="KW-0479">Metal-binding</keyword>
<evidence type="ECO:0000256" key="2">
    <source>
        <dbReference type="ARBA" id="ARBA00009749"/>
    </source>
</evidence>
<feature type="domain" description="CBS" evidence="11">
    <location>
        <begin position="218"/>
        <end position="274"/>
    </location>
</feature>
<dbReference type="CDD" id="cd04606">
    <property type="entry name" value="CBS_pair_Mg_transporter"/>
    <property type="match status" value="1"/>
</dbReference>
<dbReference type="Pfam" id="PF03448">
    <property type="entry name" value="MgtE_N"/>
    <property type="match status" value="1"/>
</dbReference>
<evidence type="ECO:0000313" key="13">
    <source>
        <dbReference type="Proteomes" id="UP001374893"/>
    </source>
</evidence>
<feature type="transmembrane region" description="Helical" evidence="9">
    <location>
        <begin position="440"/>
        <end position="464"/>
    </location>
</feature>
<dbReference type="EMBL" id="AP024702">
    <property type="protein sequence ID" value="BCX46837.1"/>
    <property type="molecule type" value="Genomic_DNA"/>
</dbReference>
<dbReference type="Pfam" id="PF01769">
    <property type="entry name" value="MgtE"/>
    <property type="match status" value="1"/>
</dbReference>
<dbReference type="InterPro" id="IPR038076">
    <property type="entry name" value="MgtE_N_sf"/>
</dbReference>
<dbReference type="Gene3D" id="3.10.580.10">
    <property type="entry name" value="CBS-domain"/>
    <property type="match status" value="1"/>
</dbReference>
<dbReference type="RefSeq" id="WP_338688740.1">
    <property type="nucleotide sequence ID" value="NZ_AP024702.1"/>
</dbReference>
<dbReference type="Pfam" id="PF00571">
    <property type="entry name" value="CBS"/>
    <property type="match status" value="1"/>
</dbReference>
<organism evidence="12 13">
    <name type="scientific">Haloferula helveola</name>
    <dbReference type="NCBI Taxonomy" id="490095"/>
    <lineage>
        <taxon>Bacteria</taxon>
        <taxon>Pseudomonadati</taxon>
        <taxon>Verrucomicrobiota</taxon>
        <taxon>Verrucomicrobiia</taxon>
        <taxon>Verrucomicrobiales</taxon>
        <taxon>Verrucomicrobiaceae</taxon>
        <taxon>Haloferula</taxon>
    </lineage>
</organism>
<dbReference type="InterPro" id="IPR006667">
    <property type="entry name" value="SLC41_membr_dom"/>
</dbReference>
<dbReference type="SUPFAM" id="SSF158791">
    <property type="entry name" value="MgtE N-terminal domain-like"/>
    <property type="match status" value="1"/>
</dbReference>
<dbReference type="SUPFAM" id="SSF54631">
    <property type="entry name" value="CBS-domain pair"/>
    <property type="match status" value="1"/>
</dbReference>
<dbReference type="PANTHER" id="PTHR41394">
    <property type="entry name" value="MAGNESIUM TRANSPORTER MGTE"/>
    <property type="match status" value="1"/>
</dbReference>
<evidence type="ECO:0000256" key="3">
    <source>
        <dbReference type="ARBA" id="ARBA00022448"/>
    </source>
</evidence>
<gene>
    <name evidence="12" type="primary">ykoK</name>
    <name evidence="12" type="ORF">HAHE_07450</name>
</gene>
<dbReference type="InterPro" id="IPR000644">
    <property type="entry name" value="CBS_dom"/>
</dbReference>
<feature type="transmembrane region" description="Helical" evidence="9">
    <location>
        <begin position="402"/>
        <end position="428"/>
    </location>
</feature>
<dbReference type="SMART" id="SM00116">
    <property type="entry name" value="CBS"/>
    <property type="match status" value="2"/>
</dbReference>
<evidence type="ECO:0000259" key="11">
    <source>
        <dbReference type="PROSITE" id="PS51371"/>
    </source>
</evidence>
<evidence type="ECO:0000256" key="1">
    <source>
        <dbReference type="ARBA" id="ARBA00004141"/>
    </source>
</evidence>
<evidence type="ECO:0000256" key="9">
    <source>
        <dbReference type="RuleBase" id="RU362011"/>
    </source>
</evidence>
<reference evidence="12 13" key="1">
    <citation type="submission" date="2021-06" db="EMBL/GenBank/DDBJ databases">
        <title>Complete genome of Haloferula helveola possessing various polysaccharide degrading enzymes.</title>
        <authorList>
            <person name="Takami H."/>
            <person name="Huang C."/>
            <person name="Hamasaki K."/>
        </authorList>
    </citation>
    <scope>NUCLEOTIDE SEQUENCE [LARGE SCALE GENOMIC DNA]</scope>
    <source>
        <strain evidence="12 13">CN-1</strain>
    </source>
</reference>
<feature type="region of interest" description="Disordered" evidence="10">
    <location>
        <begin position="1"/>
        <end position="21"/>
    </location>
</feature>
<keyword evidence="6 9" id="KW-1133">Transmembrane helix</keyword>
<keyword evidence="13" id="KW-1185">Reference proteome</keyword>
<keyword evidence="8" id="KW-0129">CBS domain</keyword>
<evidence type="ECO:0000256" key="10">
    <source>
        <dbReference type="SAM" id="MobiDB-lite"/>
    </source>
</evidence>
<dbReference type="Proteomes" id="UP001374893">
    <property type="component" value="Chromosome"/>
</dbReference>
<dbReference type="InterPro" id="IPR006669">
    <property type="entry name" value="MgtE_transporter"/>
</dbReference>
<dbReference type="NCBIfam" id="TIGR00400">
    <property type="entry name" value="mgtE"/>
    <property type="match status" value="1"/>
</dbReference>
<comment type="subunit">
    <text evidence="9">Homodimer.</text>
</comment>
<comment type="subcellular location">
    <subcellularLocation>
        <location evidence="9">Cell membrane</location>
        <topology evidence="9">Multi-pass membrane protein</topology>
    </subcellularLocation>
    <subcellularLocation>
        <location evidence="1">Membrane</location>
        <topology evidence="1">Multi-pass membrane protein</topology>
    </subcellularLocation>
</comment>
<dbReference type="Gene3D" id="1.10.357.20">
    <property type="entry name" value="SLC41 divalent cation transporters, integral membrane domain"/>
    <property type="match status" value="1"/>
</dbReference>
<keyword evidence="5 9" id="KW-0460">Magnesium</keyword>
<dbReference type="PROSITE" id="PS51371">
    <property type="entry name" value="CBS"/>
    <property type="match status" value="1"/>
</dbReference>
<name>A0ABN6H2K4_9BACT</name>
<dbReference type="SUPFAM" id="SSF161093">
    <property type="entry name" value="MgtE membrane domain-like"/>
    <property type="match status" value="1"/>
</dbReference>
<proteinExistence type="inferred from homology"/>